<keyword evidence="1" id="KW-0732">Signal</keyword>
<gene>
    <name evidence="2" type="ORF">G8N70_003079</name>
</gene>
<reference evidence="2" key="2">
    <citation type="submission" date="2020-02" db="EMBL/GenBank/DDBJ databases">
        <authorList>
            <consortium name="NCBI Pathogen Detection Project"/>
        </authorList>
    </citation>
    <scope>NUCLEOTIDE SEQUENCE</scope>
    <source>
        <strain evidence="2">MA.CCC_P4</strain>
    </source>
</reference>
<evidence type="ECO:0000313" key="2">
    <source>
        <dbReference type="EMBL" id="HAF2412750.1"/>
    </source>
</evidence>
<dbReference type="PROSITE" id="PS51257">
    <property type="entry name" value="PROKAR_LIPOPROTEIN"/>
    <property type="match status" value="1"/>
</dbReference>
<feature type="signal peptide" evidence="1">
    <location>
        <begin position="1"/>
        <end position="25"/>
    </location>
</feature>
<protein>
    <recommendedName>
        <fullName evidence="3">Pilus assembly protein PilL</fullName>
    </recommendedName>
</protein>
<reference evidence="2" key="1">
    <citation type="journal article" date="2018" name="Genome Biol.">
        <title>SKESA: strategic k-mer extension for scrupulous assemblies.</title>
        <authorList>
            <person name="Souvorov A."/>
            <person name="Agarwala R."/>
            <person name="Lipman D.J."/>
        </authorList>
    </citation>
    <scope>NUCLEOTIDE SEQUENCE</scope>
    <source>
        <strain evidence="2">MA.CCC_P4</strain>
    </source>
</reference>
<proteinExistence type="predicted"/>
<sequence>MQPKRNITRLTFLTMIMLSMLTACAMSDKKDSPAVSATIATDSETNPAEYLVPVVRYGRYTLAELRPDVAQRDLSQQVVEVTMPVQLSATVGDGIRYLLQRTGFSLCHSDEVAALYALPLPAAHLHLGPETLRDALQTMAGPAWQLTLDEAMRQVCFVRLPEVTSSANAGVAP</sequence>
<dbReference type="AlphaFoldDB" id="A0A744HEJ5"/>
<comment type="caution">
    <text evidence="2">The sequence shown here is derived from an EMBL/GenBank/DDBJ whole genome shotgun (WGS) entry which is preliminary data.</text>
</comment>
<evidence type="ECO:0008006" key="3">
    <source>
        <dbReference type="Google" id="ProtNLM"/>
    </source>
</evidence>
<dbReference type="InterPro" id="IPR022260">
    <property type="entry name" value="Integr_conj_element_PilL"/>
</dbReference>
<dbReference type="NCBIfam" id="TIGR03748">
    <property type="entry name" value="conj_PilL"/>
    <property type="match status" value="1"/>
</dbReference>
<organism evidence="2">
    <name type="scientific">Salmonella enterica</name>
    <name type="common">Salmonella choleraesuis</name>
    <dbReference type="NCBI Taxonomy" id="28901"/>
    <lineage>
        <taxon>Bacteria</taxon>
        <taxon>Pseudomonadati</taxon>
        <taxon>Pseudomonadota</taxon>
        <taxon>Gammaproteobacteria</taxon>
        <taxon>Enterobacterales</taxon>
        <taxon>Enterobacteriaceae</taxon>
        <taxon>Salmonella</taxon>
    </lineage>
</organism>
<dbReference type="EMBL" id="DAAUQJ010000006">
    <property type="protein sequence ID" value="HAF2412750.1"/>
    <property type="molecule type" value="Genomic_DNA"/>
</dbReference>
<evidence type="ECO:0000256" key="1">
    <source>
        <dbReference type="SAM" id="SignalP"/>
    </source>
</evidence>
<accession>A0A744HEJ5</accession>
<feature type="chain" id="PRO_5028484230" description="Pilus assembly protein PilL" evidence="1">
    <location>
        <begin position="26"/>
        <end position="173"/>
    </location>
</feature>
<name>A0A744HEJ5_SALER</name>